<evidence type="ECO:0000256" key="10">
    <source>
        <dbReference type="ARBA" id="ARBA00023303"/>
    </source>
</evidence>
<evidence type="ECO:0000256" key="12">
    <source>
        <dbReference type="RuleBase" id="RU003822"/>
    </source>
</evidence>
<keyword evidence="2 12" id="KW-0813">Transport</keyword>
<keyword evidence="18" id="KW-1185">Reference proteome</keyword>
<evidence type="ECO:0000259" key="15">
    <source>
        <dbReference type="Pfam" id="PF01007"/>
    </source>
</evidence>
<dbReference type="AlphaFoldDB" id="A0A4U8VA32"/>
<name>A0A4U8VA32_STECR</name>
<reference evidence="17 18" key="1">
    <citation type="journal article" date="2015" name="Genome Biol.">
        <title>Comparative genomics of Steinernema reveals deeply conserved gene regulatory networks.</title>
        <authorList>
            <person name="Dillman A.R."/>
            <person name="Macchietto M."/>
            <person name="Porter C.F."/>
            <person name="Rogers A."/>
            <person name="Williams B."/>
            <person name="Antoshechkin I."/>
            <person name="Lee M.M."/>
            <person name="Goodwin Z."/>
            <person name="Lu X."/>
            <person name="Lewis E.E."/>
            <person name="Goodrich-Blair H."/>
            <person name="Stock S.P."/>
            <person name="Adams B.J."/>
            <person name="Sternberg P.W."/>
            <person name="Mortazavi A."/>
        </authorList>
    </citation>
    <scope>NUCLEOTIDE SEQUENCE [LARGE SCALE GENOMIC DNA]</scope>
    <source>
        <strain evidence="17 18">ALL</strain>
    </source>
</reference>
<evidence type="ECO:0000256" key="6">
    <source>
        <dbReference type="ARBA" id="ARBA00022958"/>
    </source>
</evidence>
<reference evidence="17 18" key="2">
    <citation type="journal article" date="2019" name="G3 (Bethesda)">
        <title>Hybrid Assembly of the Genome of the Entomopathogenic Nematode Steinernema carpocapsae Identifies the X-Chromosome.</title>
        <authorList>
            <person name="Serra L."/>
            <person name="Macchietto M."/>
            <person name="Macias-Munoz A."/>
            <person name="McGill C.J."/>
            <person name="Rodriguez I.M."/>
            <person name="Rodriguez B."/>
            <person name="Murad R."/>
            <person name="Mortazavi A."/>
        </authorList>
    </citation>
    <scope>NUCLEOTIDE SEQUENCE [LARGE SCALE GENOMIC DNA]</scope>
    <source>
        <strain evidence="17 18">ALL</strain>
    </source>
</reference>
<dbReference type="SUPFAM" id="SSF81324">
    <property type="entry name" value="Voltage-gated potassium channels"/>
    <property type="match status" value="1"/>
</dbReference>
<feature type="region of interest" description="Disordered" evidence="13">
    <location>
        <begin position="407"/>
        <end position="433"/>
    </location>
</feature>
<dbReference type="OrthoDB" id="273257at2759"/>
<evidence type="ECO:0000256" key="8">
    <source>
        <dbReference type="ARBA" id="ARBA00023065"/>
    </source>
</evidence>
<evidence type="ECO:0000256" key="5">
    <source>
        <dbReference type="ARBA" id="ARBA00022882"/>
    </source>
</evidence>
<gene>
    <name evidence="17" type="ORF">L596_006645</name>
</gene>
<evidence type="ECO:0000259" key="16">
    <source>
        <dbReference type="Pfam" id="PF17655"/>
    </source>
</evidence>
<dbReference type="GO" id="GO:0005886">
    <property type="term" value="C:plasma membrane"/>
    <property type="evidence" value="ECO:0007669"/>
    <property type="project" value="TreeGrafter"/>
</dbReference>
<dbReference type="STRING" id="34508.A0A4U8VA32"/>
<dbReference type="SUPFAM" id="SSF81296">
    <property type="entry name" value="E set domains"/>
    <property type="match status" value="1"/>
</dbReference>
<proteinExistence type="inferred from homology"/>
<feature type="domain" description="Inward rectifier potassium channel C-terminal" evidence="16">
    <location>
        <begin position="178"/>
        <end position="354"/>
    </location>
</feature>
<keyword evidence="8 12" id="KW-0406">Ion transport</keyword>
<comment type="similarity">
    <text evidence="12">Belongs to the inward rectifier-type potassium channel (TC 1.A.2.1) family.</text>
</comment>
<dbReference type="GO" id="GO:0034765">
    <property type="term" value="P:regulation of monoatomic ion transmembrane transport"/>
    <property type="evidence" value="ECO:0007669"/>
    <property type="project" value="TreeGrafter"/>
</dbReference>
<evidence type="ECO:0000256" key="2">
    <source>
        <dbReference type="ARBA" id="ARBA00022448"/>
    </source>
</evidence>
<dbReference type="Gene3D" id="2.60.40.1400">
    <property type="entry name" value="G protein-activated inward rectifier potassium channel 1"/>
    <property type="match status" value="1"/>
</dbReference>
<dbReference type="PANTHER" id="PTHR11767:SF102">
    <property type="entry name" value="INWARDLY RECTIFYING POTASSIUM CHANNEL 1, ISOFORM F"/>
    <property type="match status" value="1"/>
</dbReference>
<dbReference type="EMBL" id="CM016762">
    <property type="protein sequence ID" value="TMS40247.1"/>
    <property type="molecule type" value="Genomic_DNA"/>
</dbReference>
<keyword evidence="10 12" id="KW-0407">Ion channel</keyword>
<evidence type="ECO:0000256" key="7">
    <source>
        <dbReference type="ARBA" id="ARBA00022989"/>
    </source>
</evidence>
<dbReference type="InterPro" id="IPR041647">
    <property type="entry name" value="IRK_C"/>
</dbReference>
<feature type="transmembrane region" description="Helical" evidence="14">
    <location>
        <begin position="140"/>
        <end position="165"/>
    </location>
</feature>
<dbReference type="Proteomes" id="UP000298663">
    <property type="component" value="Chromosome X"/>
</dbReference>
<dbReference type="Pfam" id="PF01007">
    <property type="entry name" value="IRK"/>
    <property type="match status" value="1"/>
</dbReference>
<dbReference type="PANTHER" id="PTHR11767">
    <property type="entry name" value="INWARD RECTIFIER POTASSIUM CHANNEL"/>
    <property type="match status" value="1"/>
</dbReference>
<feature type="transmembrane region" description="Helical" evidence="14">
    <location>
        <begin position="61"/>
        <end position="83"/>
    </location>
</feature>
<dbReference type="InterPro" id="IPR016449">
    <property type="entry name" value="K_chnl_inward-rec_Kir"/>
</dbReference>
<keyword evidence="4 12" id="KW-0812">Transmembrane</keyword>
<dbReference type="GO" id="GO:0005242">
    <property type="term" value="F:inward rectifier potassium channel activity"/>
    <property type="evidence" value="ECO:0007669"/>
    <property type="project" value="InterPro"/>
</dbReference>
<feature type="domain" description="Potassium channel inwardly rectifying transmembrane" evidence="15">
    <location>
        <begin position="27"/>
        <end position="171"/>
    </location>
</feature>
<evidence type="ECO:0000313" key="17">
    <source>
        <dbReference type="EMBL" id="TMS40247.1"/>
    </source>
</evidence>
<evidence type="ECO:0000256" key="13">
    <source>
        <dbReference type="SAM" id="MobiDB-lite"/>
    </source>
</evidence>
<comment type="catalytic activity">
    <reaction evidence="11">
        <text>K(+)(in) = K(+)(out)</text>
        <dbReference type="Rhea" id="RHEA:29463"/>
        <dbReference type="ChEBI" id="CHEBI:29103"/>
    </reaction>
</comment>
<comment type="subcellular location">
    <subcellularLocation>
        <location evidence="1 12">Membrane</location>
        <topology evidence="1 12">Multi-pass membrane protein</topology>
    </subcellularLocation>
</comment>
<evidence type="ECO:0000256" key="9">
    <source>
        <dbReference type="ARBA" id="ARBA00023136"/>
    </source>
</evidence>
<keyword evidence="7 14" id="KW-1133">Transmembrane helix</keyword>
<evidence type="ECO:0000256" key="14">
    <source>
        <dbReference type="SAM" id="Phobius"/>
    </source>
</evidence>
<evidence type="ECO:0000256" key="4">
    <source>
        <dbReference type="ARBA" id="ARBA00022692"/>
    </source>
</evidence>
<dbReference type="GO" id="GO:0034702">
    <property type="term" value="C:monoatomic ion channel complex"/>
    <property type="evidence" value="ECO:0007669"/>
    <property type="project" value="UniProtKB-KW"/>
</dbReference>
<keyword evidence="6 12" id="KW-0630">Potassium</keyword>
<accession>A0A4U8VA32</accession>
<keyword evidence="5 12" id="KW-0851">Voltage-gated channel</keyword>
<feature type="compositionally biased region" description="Basic and acidic residues" evidence="13">
    <location>
        <begin position="407"/>
        <end position="427"/>
    </location>
</feature>
<dbReference type="InterPro" id="IPR013518">
    <property type="entry name" value="K_chnl_inward-rec_Kir_cyto"/>
</dbReference>
<dbReference type="GO" id="GO:1990573">
    <property type="term" value="P:potassium ion import across plasma membrane"/>
    <property type="evidence" value="ECO:0007669"/>
    <property type="project" value="TreeGrafter"/>
</dbReference>
<evidence type="ECO:0000256" key="11">
    <source>
        <dbReference type="ARBA" id="ARBA00034430"/>
    </source>
</evidence>
<dbReference type="Gene3D" id="1.10.287.70">
    <property type="match status" value="1"/>
</dbReference>
<keyword evidence="3 12" id="KW-0633">Potassium transport</keyword>
<sequence length="459" mass="53123">MDVEYPKLYSRKSGGRGRKLRTRNRLVEKSGHVNMRVEGSPRYEKKFRDFYTSLLETRWRYLFLLYIFSTLSMWFLFAGLYYAQSLTHGDWIYPKIFHNPADPWPLCIANAHTFTDFLIYSFETQSTVGYGYRYMNDECLIVVALSMIQIMLGLATQGLLIVFMVNKFARPTKRVATLMFSNNAVIAMRDGKLCLMIRVGDMRKTCLAEAHVRIQLIQKRVTKEGNMIPYHQSEMDVGFENGRDRVIVMWPITVIHEINETSPLYEFSKRDLADPSTKFEIIVMLEGVVESNGCTAQARTSYIPREILWGKRFDRVATYGRRDGVYLMNMAKFSRVVDAMSTPSCSAKQLDEMQAREIYVPPHVELDLISLMNQTTIHDAKEIFKTNLFGRTTVKTVFEISDDEVIHDDTDSESHDSTEYSSDKSSLEDVTDLQPLSLNPPCHCCKSTSDRHRREFDIF</sequence>
<keyword evidence="9 14" id="KW-0472">Membrane</keyword>
<evidence type="ECO:0000256" key="3">
    <source>
        <dbReference type="ARBA" id="ARBA00022538"/>
    </source>
</evidence>
<dbReference type="InterPro" id="IPR040445">
    <property type="entry name" value="Kir_TM"/>
</dbReference>
<dbReference type="InterPro" id="IPR014756">
    <property type="entry name" value="Ig_E-set"/>
</dbReference>
<dbReference type="Pfam" id="PF17655">
    <property type="entry name" value="IRK_C"/>
    <property type="match status" value="1"/>
</dbReference>
<evidence type="ECO:0000313" key="18">
    <source>
        <dbReference type="Proteomes" id="UP000298663"/>
    </source>
</evidence>
<dbReference type="FunFam" id="2.60.40.1400:FF:000001">
    <property type="entry name" value="G protein-activated inward rectifier potassium channel 2"/>
    <property type="match status" value="1"/>
</dbReference>
<dbReference type="PRINTS" id="PR01320">
    <property type="entry name" value="KIRCHANNEL"/>
</dbReference>
<protein>
    <submittedName>
        <fullName evidence="17">Uncharacterized protein</fullName>
    </submittedName>
</protein>
<evidence type="ECO:0000256" key="1">
    <source>
        <dbReference type="ARBA" id="ARBA00004141"/>
    </source>
</evidence>
<organism evidence="17 18">
    <name type="scientific">Steinernema carpocapsae</name>
    <name type="common">Entomopathogenic nematode</name>
    <dbReference type="NCBI Taxonomy" id="34508"/>
    <lineage>
        <taxon>Eukaryota</taxon>
        <taxon>Metazoa</taxon>
        <taxon>Ecdysozoa</taxon>
        <taxon>Nematoda</taxon>
        <taxon>Chromadorea</taxon>
        <taxon>Rhabditida</taxon>
        <taxon>Tylenchina</taxon>
        <taxon>Panagrolaimomorpha</taxon>
        <taxon>Strongyloidoidea</taxon>
        <taxon>Steinernematidae</taxon>
        <taxon>Steinernema</taxon>
    </lineage>
</organism>